<evidence type="ECO:0000256" key="6">
    <source>
        <dbReference type="ARBA" id="ARBA00022643"/>
    </source>
</evidence>
<gene>
    <name evidence="11" type="primary">pyrD</name>
    <name evidence="13" type="ORF">ACFSCS_06415</name>
</gene>
<dbReference type="PANTHER" id="PTHR48109">
    <property type="entry name" value="DIHYDROOROTATE DEHYDROGENASE (QUINONE), MITOCHONDRIAL-RELATED"/>
    <property type="match status" value="1"/>
</dbReference>
<dbReference type="CDD" id="cd04738">
    <property type="entry name" value="DHOD_2_like"/>
    <property type="match status" value="1"/>
</dbReference>
<evidence type="ECO:0000313" key="14">
    <source>
        <dbReference type="Proteomes" id="UP001597326"/>
    </source>
</evidence>
<comment type="caution">
    <text evidence="13">The sequence shown here is derived from an EMBL/GenBank/DDBJ whole genome shotgun (WGS) entry which is preliminary data.</text>
</comment>
<comment type="function">
    <text evidence="1 11">Catalyzes the conversion of dihydroorotate to orotate with quinone as electron acceptor.</text>
</comment>
<dbReference type="InterPro" id="IPR001295">
    <property type="entry name" value="Dihydroorotate_DH_CS"/>
</dbReference>
<comment type="cofactor">
    <cofactor evidence="11">
        <name>FMN</name>
        <dbReference type="ChEBI" id="CHEBI:58210"/>
    </cofactor>
    <text evidence="11">Binds 1 FMN per subunit.</text>
</comment>
<comment type="subcellular location">
    <subcellularLocation>
        <location evidence="11">Cell membrane</location>
        <topology evidence="11">Peripheral membrane protein</topology>
    </subcellularLocation>
    <subcellularLocation>
        <location evidence="2">Membrane</location>
    </subcellularLocation>
</comment>
<evidence type="ECO:0000256" key="8">
    <source>
        <dbReference type="ARBA" id="ARBA00023002"/>
    </source>
</evidence>
<reference evidence="14" key="1">
    <citation type="journal article" date="2019" name="Int. J. Syst. Evol. Microbiol.">
        <title>The Global Catalogue of Microorganisms (GCM) 10K type strain sequencing project: providing services to taxonomists for standard genome sequencing and annotation.</title>
        <authorList>
            <consortium name="The Broad Institute Genomics Platform"/>
            <consortium name="The Broad Institute Genome Sequencing Center for Infectious Disease"/>
            <person name="Wu L."/>
            <person name="Ma J."/>
        </authorList>
    </citation>
    <scope>NUCLEOTIDE SEQUENCE [LARGE SCALE GENOMIC DNA]</scope>
    <source>
        <strain evidence="14">CAIM 431</strain>
    </source>
</reference>
<feature type="binding site" evidence="11">
    <location>
        <position position="203"/>
    </location>
    <ligand>
        <name>substrate</name>
    </ligand>
</feature>
<dbReference type="PROSITE" id="PS00912">
    <property type="entry name" value="DHODEHASE_2"/>
    <property type="match status" value="1"/>
</dbReference>
<name>A0ABW4RU17_9ACTN</name>
<evidence type="ECO:0000259" key="12">
    <source>
        <dbReference type="Pfam" id="PF01180"/>
    </source>
</evidence>
<feature type="binding site" evidence="11">
    <location>
        <begin position="275"/>
        <end position="276"/>
    </location>
    <ligand>
        <name>substrate</name>
    </ligand>
</feature>
<evidence type="ECO:0000256" key="9">
    <source>
        <dbReference type="ARBA" id="ARBA00023136"/>
    </source>
</evidence>
<dbReference type="PANTHER" id="PTHR48109:SF4">
    <property type="entry name" value="DIHYDROOROTATE DEHYDROGENASE (QUINONE), MITOCHONDRIAL"/>
    <property type="match status" value="1"/>
</dbReference>
<dbReference type="PROSITE" id="PS00911">
    <property type="entry name" value="DHODEHASE_1"/>
    <property type="match status" value="1"/>
</dbReference>
<evidence type="ECO:0000313" key="13">
    <source>
        <dbReference type="EMBL" id="MFD1889822.1"/>
    </source>
</evidence>
<feature type="binding site" evidence="11">
    <location>
        <begin position="347"/>
        <end position="348"/>
    </location>
    <ligand>
        <name>FMN</name>
        <dbReference type="ChEBI" id="CHEBI:58210"/>
    </ligand>
</feature>
<dbReference type="EMBL" id="JBHUFZ010000015">
    <property type="protein sequence ID" value="MFD1889822.1"/>
    <property type="molecule type" value="Genomic_DNA"/>
</dbReference>
<feature type="binding site" evidence="11">
    <location>
        <begin position="86"/>
        <end position="90"/>
    </location>
    <ligand>
        <name>FMN</name>
        <dbReference type="ChEBI" id="CHEBI:58210"/>
    </ligand>
</feature>
<feature type="binding site" evidence="11">
    <location>
        <position position="90"/>
    </location>
    <ligand>
        <name>substrate</name>
    </ligand>
</feature>
<keyword evidence="5 11" id="KW-0285">Flavoprotein</keyword>
<comment type="similarity">
    <text evidence="4 11">Belongs to the dihydroorotate dehydrogenase family. Type 2 subfamily.</text>
</comment>
<feature type="binding site" evidence="11">
    <location>
        <position position="203"/>
    </location>
    <ligand>
        <name>FMN</name>
        <dbReference type="ChEBI" id="CHEBI:58210"/>
    </ligand>
</feature>
<dbReference type="GO" id="GO:0106430">
    <property type="term" value="F:dihydroorotate dehydrogenase (quinone) activity"/>
    <property type="evidence" value="ECO:0007669"/>
    <property type="project" value="UniProtKB-EC"/>
</dbReference>
<feature type="binding site" evidence="11">
    <location>
        <position position="170"/>
    </location>
    <ligand>
        <name>FMN</name>
        <dbReference type="ChEBI" id="CHEBI:58210"/>
    </ligand>
</feature>
<feature type="binding site" evidence="11">
    <location>
        <begin position="135"/>
        <end position="139"/>
    </location>
    <ligand>
        <name>substrate</name>
    </ligand>
</feature>
<feature type="binding site" evidence="11">
    <location>
        <position position="110"/>
    </location>
    <ligand>
        <name>FMN</name>
        <dbReference type="ChEBI" id="CHEBI:58210"/>
    </ligand>
</feature>
<comment type="pathway">
    <text evidence="3 11">Pyrimidine metabolism; UMP biosynthesis via de novo pathway; orotate from (S)-dihydroorotate (quinone route): step 1/1.</text>
</comment>
<keyword evidence="11" id="KW-1003">Cell membrane</keyword>
<accession>A0ABW4RU17</accession>
<keyword evidence="8 11" id="KW-0560">Oxidoreductase</keyword>
<feature type="binding site" evidence="11">
    <location>
        <position position="274"/>
    </location>
    <ligand>
        <name>FMN</name>
        <dbReference type="ChEBI" id="CHEBI:58210"/>
    </ligand>
</feature>
<feature type="domain" description="Dihydroorotate dehydrogenase catalytic" evidence="12">
    <location>
        <begin position="70"/>
        <end position="361"/>
    </location>
</feature>
<proteinExistence type="inferred from homology"/>
<dbReference type="Gene3D" id="3.20.20.70">
    <property type="entry name" value="Aldolase class I"/>
    <property type="match status" value="1"/>
</dbReference>
<sequence>MAALMGPREALNRALLTGYRSAVRPMLFTAHGGDAEKIHEDMIDALGRIPVASRHLAPVLGGRGLAGRGETEVAGISFPGRVGLAAGLDKQGTAARAWAGLGFGFAELGTVTAQAQPGNPKPRVFRARTSQAVINRMGFNNSGAAALADRLAGWGVERGNRALGIPLGISIGKTKVTPLEHAVEDYLTSLRLLARHADYVAVNISSPNTPGLRQLQDGEHLRELTSALVAEAERLDPGRPVPIFVKFAPDLTDDALDEAIGICEQNGVSGLIATNTTLQRDGLAPADQHLAAEAGGLSGAPLTVRSREMVRHITRHTDLPVIGVGGIMTPADAQAMFDAGASLVQLYTGFIYNGPALVSGINALR</sequence>
<dbReference type="Proteomes" id="UP001597326">
    <property type="component" value="Unassembled WGS sequence"/>
</dbReference>
<keyword evidence="7 11" id="KW-0665">Pyrimidine biosynthesis</keyword>
<dbReference type="HAMAP" id="MF_00225">
    <property type="entry name" value="DHO_dh_type2"/>
    <property type="match status" value="1"/>
</dbReference>
<keyword evidence="9 11" id="KW-0472">Membrane</keyword>
<feature type="binding site" evidence="11">
    <location>
        <position position="299"/>
    </location>
    <ligand>
        <name>FMN</name>
        <dbReference type="ChEBI" id="CHEBI:58210"/>
    </ligand>
</feature>
<feature type="binding site" evidence="11">
    <location>
        <position position="246"/>
    </location>
    <ligand>
        <name>FMN</name>
        <dbReference type="ChEBI" id="CHEBI:58210"/>
    </ligand>
</feature>
<evidence type="ECO:0000256" key="1">
    <source>
        <dbReference type="ARBA" id="ARBA00003125"/>
    </source>
</evidence>
<dbReference type="InterPro" id="IPR005720">
    <property type="entry name" value="Dihydroorotate_DH_cat"/>
</dbReference>
<evidence type="ECO:0000256" key="2">
    <source>
        <dbReference type="ARBA" id="ARBA00004370"/>
    </source>
</evidence>
<comment type="catalytic activity">
    <reaction evidence="10 11">
        <text>(S)-dihydroorotate + a quinone = orotate + a quinol</text>
        <dbReference type="Rhea" id="RHEA:30187"/>
        <dbReference type="ChEBI" id="CHEBI:24646"/>
        <dbReference type="ChEBI" id="CHEBI:30839"/>
        <dbReference type="ChEBI" id="CHEBI:30864"/>
        <dbReference type="ChEBI" id="CHEBI:132124"/>
        <dbReference type="EC" id="1.3.5.2"/>
    </reaction>
</comment>
<evidence type="ECO:0000256" key="11">
    <source>
        <dbReference type="HAMAP-Rule" id="MF_00225"/>
    </source>
</evidence>
<evidence type="ECO:0000256" key="3">
    <source>
        <dbReference type="ARBA" id="ARBA00005161"/>
    </source>
</evidence>
<keyword evidence="6 11" id="KW-0288">FMN</keyword>
<dbReference type="InterPro" id="IPR013785">
    <property type="entry name" value="Aldolase_TIM"/>
</dbReference>
<feature type="binding site" evidence="11">
    <location>
        <position position="326"/>
    </location>
    <ligand>
        <name>FMN</name>
        <dbReference type="ChEBI" id="CHEBI:58210"/>
    </ligand>
</feature>
<dbReference type="NCBIfam" id="NF003652">
    <property type="entry name" value="PRK05286.2-5"/>
    <property type="match status" value="1"/>
</dbReference>
<dbReference type="RefSeq" id="WP_343873448.1">
    <property type="nucleotide sequence ID" value="NZ_BAAAIX010000016.1"/>
</dbReference>
<dbReference type="InterPro" id="IPR005719">
    <property type="entry name" value="Dihydroorotate_DH_2"/>
</dbReference>
<keyword evidence="14" id="KW-1185">Reference proteome</keyword>
<dbReference type="SUPFAM" id="SSF51395">
    <property type="entry name" value="FMN-linked oxidoreductases"/>
    <property type="match status" value="1"/>
</dbReference>
<dbReference type="EC" id="1.3.5.2" evidence="11"/>
<evidence type="ECO:0000256" key="4">
    <source>
        <dbReference type="ARBA" id="ARBA00005359"/>
    </source>
</evidence>
<protein>
    <recommendedName>
        <fullName evidence="11">Dihydroorotate dehydrogenase (quinone)</fullName>
        <ecNumber evidence="11">1.3.5.2</ecNumber>
    </recommendedName>
    <alternativeName>
        <fullName evidence="11">DHOdehase</fullName>
        <shortName evidence="11">DHOD</shortName>
        <shortName evidence="11">DHODase</shortName>
    </alternativeName>
    <alternativeName>
        <fullName evidence="11">Dihydroorotate oxidase</fullName>
    </alternativeName>
</protein>
<feature type="binding site" evidence="11">
    <location>
        <position position="208"/>
    </location>
    <ligand>
        <name>substrate</name>
    </ligand>
</feature>
<organism evidence="13 14">
    <name type="scientific">Luteococcus peritonei</name>
    <dbReference type="NCBI Taxonomy" id="88874"/>
    <lineage>
        <taxon>Bacteria</taxon>
        <taxon>Bacillati</taxon>
        <taxon>Actinomycetota</taxon>
        <taxon>Actinomycetes</taxon>
        <taxon>Propionibacteriales</taxon>
        <taxon>Propionibacteriaceae</taxon>
        <taxon>Luteococcus</taxon>
    </lineage>
</organism>
<evidence type="ECO:0000256" key="10">
    <source>
        <dbReference type="ARBA" id="ARBA00048639"/>
    </source>
</evidence>
<dbReference type="Pfam" id="PF01180">
    <property type="entry name" value="DHO_dh"/>
    <property type="match status" value="1"/>
</dbReference>
<comment type="subunit">
    <text evidence="11">Monomer.</text>
</comment>
<feature type="active site" description="Nucleophile" evidence="11">
    <location>
        <position position="206"/>
    </location>
</feature>
<dbReference type="InterPro" id="IPR050074">
    <property type="entry name" value="DHO_dehydrogenase"/>
</dbReference>
<evidence type="ECO:0000256" key="5">
    <source>
        <dbReference type="ARBA" id="ARBA00022630"/>
    </source>
</evidence>
<evidence type="ECO:0000256" key="7">
    <source>
        <dbReference type="ARBA" id="ARBA00022975"/>
    </source>
</evidence>
<dbReference type="NCBIfam" id="TIGR01036">
    <property type="entry name" value="pyrD_sub2"/>
    <property type="match status" value="1"/>
</dbReference>